<dbReference type="PROSITE" id="PS51201">
    <property type="entry name" value="RCK_N"/>
    <property type="match status" value="1"/>
</dbReference>
<dbReference type="Gene3D" id="3.40.50.720">
    <property type="entry name" value="NAD(P)-binding Rossmann-like Domain"/>
    <property type="match status" value="1"/>
</dbReference>
<keyword evidence="8" id="KW-0407">Ion channel</keyword>
<comment type="caution">
    <text evidence="8">The sequence shown here is derived from an EMBL/GenBank/DDBJ whole genome shotgun (WGS) entry which is preliminary data.</text>
</comment>
<sequence>MSFSHRVIKQCYAMQGSARYTGLKQTVYNLLENPRAPIRPYFDIFMILLVLTTVWMLIYEVKHDLGMFGDLFEMIAVGIFIIEYLLRFWIFNDSHKVILERYERAEFINQPFQVWPALWRAFLEKIRYVVQPLAIIDLLAIIPSYRPLRFLRIFLLFRLFKLFRYTRSISEFVKVLSEKRIELVTLFIFMAFITFTAATAIFFFEADQQDAQITGFFDSVYWALVTMSTVGYGDITPHTTEGRVVTLVLIIAGLGVISFFTSIIVSAFGEKIDEIRAHRIYSEVERKRIDTLICGFGRVGQVVAERMAGDKRAFIVIDPLDENALIAKQRGHLAVVGDGEDTELLSSLGIEKRIQRLLCLTGDDVVNVYITLSAKQLNPNIEIISRANHRENLSKLYRAGADYCVAPNQVFGLIAAEYAGQPVAFEAIYGLLTGQSPEGIEAVRVKQESVLVGRRIDSIDFRHRKLTPFGVIREAGCGTAEEHAYYDLQGSCFFFNPKDDFTLKKDDLLVLMGHEYSVVHFRDCLERGTL</sequence>
<dbReference type="GO" id="GO:0016020">
    <property type="term" value="C:membrane"/>
    <property type="evidence" value="ECO:0007669"/>
    <property type="project" value="UniProtKB-SubCell"/>
</dbReference>
<evidence type="ECO:0000256" key="4">
    <source>
        <dbReference type="ARBA" id="ARBA00023136"/>
    </source>
</evidence>
<keyword evidence="3 6" id="KW-1133">Transmembrane helix</keyword>
<keyword evidence="2 6" id="KW-0812">Transmembrane</keyword>
<keyword evidence="9" id="KW-1185">Reference proteome</keyword>
<dbReference type="PRINTS" id="PR00169">
    <property type="entry name" value="KCHANNEL"/>
</dbReference>
<accession>A0A7Z0VIY8</accession>
<dbReference type="SUPFAM" id="SSF51735">
    <property type="entry name" value="NAD(P)-binding Rossmann-fold domains"/>
    <property type="match status" value="1"/>
</dbReference>
<dbReference type="InterPro" id="IPR050721">
    <property type="entry name" value="Trk_Ktr_HKT_K-transport"/>
</dbReference>
<dbReference type="GO" id="GO:0005216">
    <property type="term" value="F:monoatomic ion channel activity"/>
    <property type="evidence" value="ECO:0007669"/>
    <property type="project" value="InterPro"/>
</dbReference>
<feature type="transmembrane region" description="Helical" evidence="6">
    <location>
        <begin position="216"/>
        <end position="233"/>
    </location>
</feature>
<dbReference type="PANTHER" id="PTHR43833">
    <property type="entry name" value="POTASSIUM CHANNEL PROTEIN 2-RELATED-RELATED"/>
    <property type="match status" value="1"/>
</dbReference>
<evidence type="ECO:0000256" key="5">
    <source>
        <dbReference type="ARBA" id="ARBA00029579"/>
    </source>
</evidence>
<evidence type="ECO:0000259" key="7">
    <source>
        <dbReference type="PROSITE" id="PS51201"/>
    </source>
</evidence>
<dbReference type="Gene3D" id="1.10.287.70">
    <property type="match status" value="1"/>
</dbReference>
<evidence type="ECO:0000256" key="2">
    <source>
        <dbReference type="ARBA" id="ARBA00022692"/>
    </source>
</evidence>
<feature type="transmembrane region" description="Helical" evidence="6">
    <location>
        <begin position="183"/>
        <end position="204"/>
    </location>
</feature>
<dbReference type="InterPro" id="IPR003148">
    <property type="entry name" value="RCK_N"/>
</dbReference>
<dbReference type="RefSeq" id="WP_069126942.1">
    <property type="nucleotide sequence ID" value="NZ_MARB01000021.1"/>
</dbReference>
<dbReference type="Pfam" id="PF02254">
    <property type="entry name" value="TrkA_N"/>
    <property type="match status" value="1"/>
</dbReference>
<keyword evidence="4 6" id="KW-0472">Membrane</keyword>
<comment type="subcellular location">
    <subcellularLocation>
        <location evidence="1">Membrane</location>
        <topology evidence="1">Multi-pass membrane protein</topology>
    </subcellularLocation>
</comment>
<dbReference type="SUPFAM" id="SSF81324">
    <property type="entry name" value="Voltage-gated potassium channels"/>
    <property type="match status" value="1"/>
</dbReference>
<dbReference type="SUPFAM" id="SSF116726">
    <property type="entry name" value="TrkA C-terminal domain-like"/>
    <property type="match status" value="1"/>
</dbReference>
<dbReference type="EMBL" id="MARB01000021">
    <property type="protein sequence ID" value="ODJ86497.1"/>
    <property type="molecule type" value="Genomic_DNA"/>
</dbReference>
<dbReference type="Pfam" id="PF00520">
    <property type="entry name" value="Ion_trans"/>
    <property type="match status" value="1"/>
</dbReference>
<evidence type="ECO:0000256" key="6">
    <source>
        <dbReference type="SAM" id="Phobius"/>
    </source>
</evidence>
<name>A0A7Z0VIY8_9GAMM</name>
<gene>
    <name evidence="8" type="primary">kch_2</name>
    <name evidence="8" type="ORF">CODIS_32810</name>
</gene>
<evidence type="ECO:0000313" key="8">
    <source>
        <dbReference type="EMBL" id="ODJ86497.1"/>
    </source>
</evidence>
<dbReference type="InterPro" id="IPR036721">
    <property type="entry name" value="RCK_C_sf"/>
</dbReference>
<feature type="transmembrane region" description="Helical" evidence="6">
    <location>
        <begin position="245"/>
        <end position="269"/>
    </location>
</feature>
<keyword evidence="8" id="KW-0406">Ion transport</keyword>
<dbReference type="OrthoDB" id="9781411at2"/>
<protein>
    <recommendedName>
        <fullName evidence="5">BK channel</fullName>
    </recommendedName>
</protein>
<dbReference type="PANTHER" id="PTHR43833:SF13">
    <property type="entry name" value="POTASSIUM CHANNEL PROTEIN 2-RELATED"/>
    <property type="match status" value="1"/>
</dbReference>
<feature type="transmembrane region" description="Helical" evidence="6">
    <location>
        <begin position="41"/>
        <end position="59"/>
    </location>
</feature>
<dbReference type="GO" id="GO:0006813">
    <property type="term" value="P:potassium ion transport"/>
    <property type="evidence" value="ECO:0007669"/>
    <property type="project" value="InterPro"/>
</dbReference>
<evidence type="ECO:0000313" key="9">
    <source>
        <dbReference type="Proteomes" id="UP000094769"/>
    </source>
</evidence>
<feature type="transmembrane region" description="Helical" evidence="6">
    <location>
        <begin position="71"/>
        <end position="91"/>
    </location>
</feature>
<dbReference type="Proteomes" id="UP000094769">
    <property type="component" value="Unassembled WGS sequence"/>
</dbReference>
<dbReference type="Gene3D" id="3.30.70.1450">
    <property type="entry name" value="Regulator of K+ conductance, C-terminal domain"/>
    <property type="match status" value="1"/>
</dbReference>
<dbReference type="InterPro" id="IPR036291">
    <property type="entry name" value="NAD(P)-bd_dom_sf"/>
</dbReference>
<reference evidence="8 9" key="1">
    <citation type="submission" date="2016-06" db="EMBL/GenBank/DDBJ databases">
        <title>Genome sequence of endosymbiont of Candidatus Endolucinida thiodiazotropha.</title>
        <authorList>
            <person name="Poehlein A."/>
            <person name="Koenig S."/>
            <person name="Heiden S.E."/>
            <person name="Thuermer A."/>
            <person name="Voget S."/>
            <person name="Daniel R."/>
            <person name="Markert S."/>
            <person name="Gros O."/>
            <person name="Schweder T."/>
        </authorList>
    </citation>
    <scope>NUCLEOTIDE SEQUENCE [LARGE SCALE GENOMIC DNA]</scope>
    <source>
        <strain evidence="8 9">COS</strain>
    </source>
</reference>
<organism evidence="8 9">
    <name type="scientific">Candidatus Thiodiazotropha endolucinida</name>
    <dbReference type="NCBI Taxonomy" id="1655433"/>
    <lineage>
        <taxon>Bacteria</taxon>
        <taxon>Pseudomonadati</taxon>
        <taxon>Pseudomonadota</taxon>
        <taxon>Gammaproteobacteria</taxon>
        <taxon>Chromatiales</taxon>
        <taxon>Sedimenticolaceae</taxon>
        <taxon>Candidatus Thiodiazotropha</taxon>
    </lineage>
</organism>
<proteinExistence type="predicted"/>
<feature type="domain" description="RCK N-terminal" evidence="7">
    <location>
        <begin position="288"/>
        <end position="407"/>
    </location>
</feature>
<dbReference type="InterPro" id="IPR005821">
    <property type="entry name" value="Ion_trans_dom"/>
</dbReference>
<evidence type="ECO:0000256" key="3">
    <source>
        <dbReference type="ARBA" id="ARBA00022989"/>
    </source>
</evidence>
<keyword evidence="8" id="KW-0813">Transport</keyword>
<evidence type="ECO:0000256" key="1">
    <source>
        <dbReference type="ARBA" id="ARBA00004141"/>
    </source>
</evidence>
<dbReference type="AlphaFoldDB" id="A0A7Z0VIY8"/>